<accession>A0A1J5RDZ8</accession>
<evidence type="ECO:0000256" key="1">
    <source>
        <dbReference type="ARBA" id="ARBA00004173"/>
    </source>
</evidence>
<dbReference type="GO" id="GO:0005739">
    <property type="term" value="C:mitochondrion"/>
    <property type="evidence" value="ECO:0007669"/>
    <property type="project" value="UniProtKB-SubCell"/>
</dbReference>
<dbReference type="EMBL" id="MLJW01000483">
    <property type="protein sequence ID" value="OIQ86381.1"/>
    <property type="molecule type" value="Genomic_DNA"/>
</dbReference>
<keyword evidence="6" id="KW-0496">Mitochondrion</keyword>
<dbReference type="InterPro" id="IPR015324">
    <property type="entry name" value="Ribosomal_Rsm22-like"/>
</dbReference>
<organism evidence="7">
    <name type="scientific">mine drainage metagenome</name>
    <dbReference type="NCBI Taxonomy" id="410659"/>
    <lineage>
        <taxon>unclassified sequences</taxon>
        <taxon>metagenomes</taxon>
        <taxon>ecological metagenomes</taxon>
    </lineage>
</organism>
<dbReference type="AlphaFoldDB" id="A0A1J5RDZ8"/>
<evidence type="ECO:0000256" key="5">
    <source>
        <dbReference type="ARBA" id="ARBA00023014"/>
    </source>
</evidence>
<dbReference type="GO" id="GO:0051536">
    <property type="term" value="F:iron-sulfur cluster binding"/>
    <property type="evidence" value="ECO:0007669"/>
    <property type="project" value="UniProtKB-KW"/>
</dbReference>
<gene>
    <name evidence="7" type="ORF">GALL_317670</name>
</gene>
<evidence type="ECO:0000313" key="7">
    <source>
        <dbReference type="EMBL" id="OIQ86381.1"/>
    </source>
</evidence>
<comment type="caution">
    <text evidence="7">The sequence shown here is derived from an EMBL/GenBank/DDBJ whole genome shotgun (WGS) entry which is preliminary data.</text>
</comment>
<protein>
    <submittedName>
        <fullName evidence="7">Mitochondrial small ribosomal subunit Rsm22</fullName>
    </submittedName>
</protein>
<evidence type="ECO:0000256" key="4">
    <source>
        <dbReference type="ARBA" id="ARBA00023004"/>
    </source>
</evidence>
<dbReference type="GO" id="GO:0046872">
    <property type="term" value="F:metal ion binding"/>
    <property type="evidence" value="ECO:0007669"/>
    <property type="project" value="UniProtKB-KW"/>
</dbReference>
<dbReference type="Gene3D" id="3.40.50.150">
    <property type="entry name" value="Vaccinia Virus protein VP39"/>
    <property type="match status" value="1"/>
</dbReference>
<dbReference type="GO" id="GO:0008168">
    <property type="term" value="F:methyltransferase activity"/>
    <property type="evidence" value="ECO:0007669"/>
    <property type="project" value="InterPro"/>
</dbReference>
<proteinExistence type="predicted"/>
<name>A0A1J5RDZ8_9ZZZZ</name>
<dbReference type="Pfam" id="PF09243">
    <property type="entry name" value="Rsm22"/>
    <property type="match status" value="1"/>
</dbReference>
<evidence type="ECO:0000256" key="2">
    <source>
        <dbReference type="ARBA" id="ARBA00022723"/>
    </source>
</evidence>
<dbReference type="InterPro" id="IPR029063">
    <property type="entry name" value="SAM-dependent_MTases_sf"/>
</dbReference>
<dbReference type="GO" id="GO:0006412">
    <property type="term" value="P:translation"/>
    <property type="evidence" value="ECO:0007669"/>
    <property type="project" value="InterPro"/>
</dbReference>
<keyword evidence="2" id="KW-0479">Metal-binding</keyword>
<keyword evidence="3" id="KW-0809">Transit peptide</keyword>
<evidence type="ECO:0000256" key="6">
    <source>
        <dbReference type="ARBA" id="ARBA00023128"/>
    </source>
</evidence>
<evidence type="ECO:0000256" key="3">
    <source>
        <dbReference type="ARBA" id="ARBA00022946"/>
    </source>
</evidence>
<keyword evidence="5" id="KW-0411">Iron-sulfur</keyword>
<dbReference type="SUPFAM" id="SSF53335">
    <property type="entry name" value="S-adenosyl-L-methionine-dependent methyltransferases"/>
    <property type="match status" value="1"/>
</dbReference>
<comment type="subcellular location">
    <subcellularLocation>
        <location evidence="1">Mitochondrion</location>
    </subcellularLocation>
</comment>
<keyword evidence="4" id="KW-0408">Iron</keyword>
<reference evidence="7" key="1">
    <citation type="submission" date="2016-10" db="EMBL/GenBank/DDBJ databases">
        <title>Sequence of Gallionella enrichment culture.</title>
        <authorList>
            <person name="Poehlein A."/>
            <person name="Muehling M."/>
            <person name="Daniel R."/>
        </authorList>
    </citation>
    <scope>NUCLEOTIDE SEQUENCE</scope>
</reference>
<sequence length="340" mass="37604">MTWDDLDWTILDRLRRRFLDGAADEGPYWTSDDDLAHYDFTYAERIGWKWDAVLAELALRGWSPRGGALLDWGCGSGVAGRRVLRAFGAGRFDSLLLWDHSPLAMDYAATRAAAVYPAINVAPVTPGFLSGGSPIGLLVVSHVLNEVAETDLAELRRLILRSEAVLWVEPGSRDVARGLQTVRDSLLGDFDVVAPCTRAGACPLLAPERERDWCHFFAPPPLGIHADSNWVKFGQRAGIDLRSLPYSFLALQRRGTGGPAVNKVGEGWSRIIGRPEFFKPYARALSCGAGGAEDLTIPKRTEDGLFKRLERDKGPLVYRWRREAGKIFGGEALGEKHEEF</sequence>